<dbReference type="Proteomes" id="UP000703295">
    <property type="component" value="Unassembled WGS sequence"/>
</dbReference>
<dbReference type="EMBL" id="JACJJW010000051">
    <property type="protein sequence ID" value="MBM6759657.1"/>
    <property type="molecule type" value="Genomic_DNA"/>
</dbReference>
<keyword evidence="2" id="KW-1185">Reference proteome</keyword>
<sequence length="68" mass="7264">MADKKLNEVTTVSTGTLNNVKNFLAVMNDGSIQQMSKEDMAEVVGGLIGTATDNKDGLLSKNKFLFLG</sequence>
<evidence type="ECO:0000313" key="2">
    <source>
        <dbReference type="Proteomes" id="UP000703295"/>
    </source>
</evidence>
<evidence type="ECO:0000313" key="1">
    <source>
        <dbReference type="EMBL" id="MBM6759657.1"/>
    </source>
</evidence>
<evidence type="ECO:0008006" key="3">
    <source>
        <dbReference type="Google" id="ProtNLM"/>
    </source>
</evidence>
<name>A0ABS2EY93_9BACE</name>
<protein>
    <recommendedName>
        <fullName evidence="3">Bacteriocin</fullName>
    </recommendedName>
</protein>
<proteinExistence type="predicted"/>
<accession>A0ABS2EY93</accession>
<comment type="caution">
    <text evidence="1">The sequence shown here is derived from an EMBL/GenBank/DDBJ whole genome shotgun (WGS) entry which is preliminary data.</text>
</comment>
<feature type="non-terminal residue" evidence="1">
    <location>
        <position position="68"/>
    </location>
</feature>
<gene>
    <name evidence="1" type="ORF">H6A31_13385</name>
</gene>
<organism evidence="1 2">
    <name type="scientific">Bacteroides mediterraneensis</name>
    <dbReference type="NCBI Taxonomy" id="1841856"/>
    <lineage>
        <taxon>Bacteria</taxon>
        <taxon>Pseudomonadati</taxon>
        <taxon>Bacteroidota</taxon>
        <taxon>Bacteroidia</taxon>
        <taxon>Bacteroidales</taxon>
        <taxon>Bacteroidaceae</taxon>
        <taxon>Bacteroides</taxon>
    </lineage>
</organism>
<reference evidence="1 2" key="1">
    <citation type="journal article" date="2021" name="Sci. Rep.">
        <title>The distribution of antibiotic resistance genes in chicken gut microbiota commensals.</title>
        <authorList>
            <person name="Juricova H."/>
            <person name="Matiasovicova J."/>
            <person name="Kubasova T."/>
            <person name="Cejkova D."/>
            <person name="Rychlik I."/>
        </authorList>
    </citation>
    <scope>NUCLEOTIDE SEQUENCE [LARGE SCALE GENOMIC DNA]</scope>
    <source>
        <strain evidence="1 2">An801</strain>
    </source>
</reference>
<dbReference type="RefSeq" id="WP_204477032.1">
    <property type="nucleotide sequence ID" value="NZ_JACJJW010000051.1"/>
</dbReference>